<dbReference type="HOGENOM" id="CLU_000445_69_12_7"/>
<evidence type="ECO:0000259" key="3">
    <source>
        <dbReference type="PROSITE" id="PS50110"/>
    </source>
</evidence>
<dbReference type="eggNOG" id="COG0745">
    <property type="taxonomic scope" value="Bacteria"/>
</dbReference>
<dbReference type="InterPro" id="IPR050595">
    <property type="entry name" value="Bact_response_regulator"/>
</dbReference>
<keyword evidence="1 2" id="KW-0597">Phosphoprotein</keyword>
<dbReference type="PATRIC" id="fig|1121448.10.peg.1531"/>
<organism evidence="4 5">
    <name type="scientific">Megalodesulfovibrio gigas (strain ATCC 19364 / DSM 1382 / NCIMB 9332 / VKM B-1759)</name>
    <name type="common">Desulfovibrio gigas</name>
    <dbReference type="NCBI Taxonomy" id="1121448"/>
    <lineage>
        <taxon>Bacteria</taxon>
        <taxon>Pseudomonadati</taxon>
        <taxon>Thermodesulfobacteriota</taxon>
        <taxon>Desulfovibrionia</taxon>
        <taxon>Desulfovibrionales</taxon>
        <taxon>Desulfovibrionaceae</taxon>
        <taxon>Megalodesulfovibrio</taxon>
    </lineage>
</organism>
<dbReference type="SMART" id="SM00448">
    <property type="entry name" value="REC"/>
    <property type="match status" value="1"/>
</dbReference>
<dbReference type="RefSeq" id="WP_021760199.1">
    <property type="nucleotide sequence ID" value="NC_022444.1"/>
</dbReference>
<feature type="domain" description="Response regulatory" evidence="3">
    <location>
        <begin position="17"/>
        <end position="134"/>
    </location>
</feature>
<sequence length="147" mass="16103">MICPIEYPLPSDAAGLTFLVVDDSTIMRRVVCNHLKALGITTFLQAAEAETAWTLLQSSPVDCILCDWNMPGMKGIELLSRVREAPALRHIPFLIVSAEAQPDYILEAISRGVTNYLTKPFTGPALHRKVAAALQVRRKAQAGANYP</sequence>
<evidence type="ECO:0000313" key="5">
    <source>
        <dbReference type="Proteomes" id="UP000016587"/>
    </source>
</evidence>
<accession>T2G9V3</accession>
<dbReference type="PROSITE" id="PS50110">
    <property type="entry name" value="RESPONSE_REGULATORY"/>
    <property type="match status" value="1"/>
</dbReference>
<protein>
    <submittedName>
        <fullName evidence="4">Putative response regulator receiver protein (CheY)</fullName>
    </submittedName>
</protein>
<dbReference type="GO" id="GO:0000160">
    <property type="term" value="P:phosphorelay signal transduction system"/>
    <property type="evidence" value="ECO:0007669"/>
    <property type="project" value="InterPro"/>
</dbReference>
<feature type="modified residue" description="4-aspartylphosphate" evidence="2">
    <location>
        <position position="67"/>
    </location>
</feature>
<dbReference type="OrthoDB" id="9786548at2"/>
<evidence type="ECO:0000256" key="1">
    <source>
        <dbReference type="ARBA" id="ARBA00022553"/>
    </source>
</evidence>
<reference evidence="5" key="2">
    <citation type="submission" date="2013-07" db="EMBL/GenBank/DDBJ databases">
        <authorList>
            <person name="Morais-Silva F.O."/>
            <person name="Rezende A.M."/>
            <person name="Pimentel C."/>
            <person name="Resende D.M."/>
            <person name="Santos C.I."/>
            <person name="Clemente C."/>
            <person name="de Oliveira L.M."/>
            <person name="da Silva S.M."/>
            <person name="Costa D.A."/>
            <person name="Varela-Raposo A."/>
            <person name="Horacio E.C.A."/>
            <person name="Matos M."/>
            <person name="Flores O."/>
            <person name="Ruiz J.C."/>
            <person name="Rodrigues-Pousada C."/>
        </authorList>
    </citation>
    <scope>NUCLEOTIDE SEQUENCE [LARGE SCALE GENOMIC DNA]</scope>
    <source>
        <strain evidence="5">ATCC 19364 / DSM 1382 / NCIMB 9332 / VKM B-1759</strain>
    </source>
</reference>
<evidence type="ECO:0000313" key="4">
    <source>
        <dbReference type="EMBL" id="AGW13375.1"/>
    </source>
</evidence>
<name>T2G9V3_MEGG1</name>
<dbReference type="Gene3D" id="3.40.50.2300">
    <property type="match status" value="1"/>
</dbReference>
<reference evidence="4 5" key="1">
    <citation type="journal article" date="2013" name="J. Bacteriol.">
        <title>Roles of HynAB and Ech, the only two hydrogenases found in the model sulfate reducer Desulfovibrio gigas.</title>
        <authorList>
            <person name="Morais-Silva F.O."/>
            <person name="Santos C.I."/>
            <person name="Rodrigues R."/>
            <person name="Pereira I.A."/>
            <person name="Rodrigues-Pousada C."/>
        </authorList>
    </citation>
    <scope>NUCLEOTIDE SEQUENCE [LARGE SCALE GENOMIC DNA]</scope>
    <source>
        <strain evidence="5">ATCC 19364 / DSM 1382 / NCIMB 9332 / VKM B-1759</strain>
    </source>
</reference>
<keyword evidence="5" id="KW-1185">Reference proteome</keyword>
<dbReference type="Proteomes" id="UP000016587">
    <property type="component" value="Chromosome"/>
</dbReference>
<dbReference type="STRING" id="1121448.DGI_1535"/>
<dbReference type="EMBL" id="CP006585">
    <property type="protein sequence ID" value="AGW13375.1"/>
    <property type="molecule type" value="Genomic_DNA"/>
</dbReference>
<dbReference type="PANTHER" id="PTHR44591:SF3">
    <property type="entry name" value="RESPONSE REGULATORY DOMAIN-CONTAINING PROTEIN"/>
    <property type="match status" value="1"/>
</dbReference>
<dbReference type="AlphaFoldDB" id="T2G9V3"/>
<dbReference type="InterPro" id="IPR011006">
    <property type="entry name" value="CheY-like_superfamily"/>
</dbReference>
<dbReference type="KEGG" id="dgg:DGI_1535"/>
<evidence type="ECO:0000256" key="2">
    <source>
        <dbReference type="PROSITE-ProRule" id="PRU00169"/>
    </source>
</evidence>
<dbReference type="PANTHER" id="PTHR44591">
    <property type="entry name" value="STRESS RESPONSE REGULATOR PROTEIN 1"/>
    <property type="match status" value="1"/>
</dbReference>
<gene>
    <name evidence="4" type="ORF">DGI_1535</name>
</gene>
<dbReference type="Pfam" id="PF00072">
    <property type="entry name" value="Response_reg"/>
    <property type="match status" value="1"/>
</dbReference>
<dbReference type="InterPro" id="IPR001789">
    <property type="entry name" value="Sig_transdc_resp-reg_receiver"/>
</dbReference>
<proteinExistence type="predicted"/>
<dbReference type="SUPFAM" id="SSF52172">
    <property type="entry name" value="CheY-like"/>
    <property type="match status" value="1"/>
</dbReference>